<sequence>MATNAQLYGRITKIHVSGDYSTTFDGSELEIHFECPFDDDAKPNTSTVDIYNLSKATIDRLHQGDICTVQAGYRGDHGVIASGRISTVLTKKDGVDKITTITFLEGEDYSHKKVTLAQADPAKKYYVKKRMKLAKPIKVIKTHKVTTNKIVKGKIKTTTKLKKYVATTSYKTVKEAKYKKRTNVITFAKGTHGSTIIKRLCKDLGIKLAACSIPYDKVYKKGYRVTGLIENNLEEVVNDCKASMYYRRGKVVIRSIEEGDDEHFILNNDTGLIESPQPFDDDTDGKGYTVKCLLQHRITTASIITVKSETANGKYRAKSGKHYSDGTDFMTEVNVI</sequence>
<evidence type="ECO:0000313" key="1">
    <source>
        <dbReference type="EMBL" id="EST12041.1"/>
    </source>
</evidence>
<dbReference type="eggNOG" id="ENOG5032TSY">
    <property type="taxonomic scope" value="Bacteria"/>
</dbReference>
<dbReference type="NCBIfam" id="NF047561">
    <property type="entry name" value="orf58_phage_fam"/>
    <property type="match status" value="1"/>
</dbReference>
<dbReference type="Proteomes" id="UP000018296">
    <property type="component" value="Unassembled WGS sequence"/>
</dbReference>
<evidence type="ECO:0000313" key="2">
    <source>
        <dbReference type="Proteomes" id="UP000018296"/>
    </source>
</evidence>
<dbReference type="AlphaFoldDB" id="V6IZ06"/>
<protein>
    <submittedName>
        <fullName evidence="1">Uncharacterized protein</fullName>
    </submittedName>
</protein>
<reference evidence="1 2" key="1">
    <citation type="journal article" date="2013" name="Genome Announc.">
        <title>Genome Sequence of Sporolactobacillus laevolacticus DSM442, an Efficient Polymer-Grade D-Lactate Producer from Agricultural Waste Cottonseed as a Nitrogen Source.</title>
        <authorList>
            <person name="Wang H."/>
            <person name="Wang L."/>
            <person name="Ju J."/>
            <person name="Yu B."/>
            <person name="Ma Y."/>
        </authorList>
    </citation>
    <scope>NUCLEOTIDE SEQUENCE [LARGE SCALE GENOMIC DNA]</scope>
    <source>
        <strain evidence="1 2">DSM 442</strain>
    </source>
</reference>
<keyword evidence="2" id="KW-1185">Reference proteome</keyword>
<comment type="caution">
    <text evidence="1">The sequence shown here is derived from an EMBL/GenBank/DDBJ whole genome shotgun (WGS) entry which is preliminary data.</text>
</comment>
<dbReference type="EMBL" id="AWTC01000006">
    <property type="protein sequence ID" value="EST12041.1"/>
    <property type="molecule type" value="Genomic_DNA"/>
</dbReference>
<dbReference type="STRING" id="1395513.P343_07910"/>
<organism evidence="1 2">
    <name type="scientific">Sporolactobacillus laevolacticus DSM 442</name>
    <dbReference type="NCBI Taxonomy" id="1395513"/>
    <lineage>
        <taxon>Bacteria</taxon>
        <taxon>Bacillati</taxon>
        <taxon>Bacillota</taxon>
        <taxon>Bacilli</taxon>
        <taxon>Bacillales</taxon>
        <taxon>Sporolactobacillaceae</taxon>
        <taxon>Sporolactobacillus</taxon>
    </lineage>
</organism>
<gene>
    <name evidence="1" type="ORF">P343_07910</name>
</gene>
<name>V6IZ06_9BACL</name>
<dbReference type="PATRIC" id="fig|1395513.3.peg.1605"/>
<accession>V6IZ06</accession>
<proteinExistence type="predicted"/>